<dbReference type="OrthoDB" id="1734233at2759"/>
<dbReference type="AlphaFoldDB" id="A0A484M7I8"/>
<reference evidence="1 2" key="1">
    <citation type="submission" date="2018-04" db="EMBL/GenBank/DDBJ databases">
        <authorList>
            <person name="Vogel A."/>
        </authorList>
    </citation>
    <scope>NUCLEOTIDE SEQUENCE [LARGE SCALE GENOMIC DNA]</scope>
</reference>
<dbReference type="EMBL" id="OOIL02002675">
    <property type="protein sequence ID" value="VFQ84028.1"/>
    <property type="molecule type" value="Genomic_DNA"/>
</dbReference>
<evidence type="ECO:0000313" key="1">
    <source>
        <dbReference type="EMBL" id="VFQ84028.1"/>
    </source>
</evidence>
<sequence length="323" mass="36636">MMLLLKHDKDGSKANARCLARMGLCEGVLLPLHIAIAVTANQPIFADWEDKNGLSDAFKLICRLCAPIMRHRLEIVRMLAQKTKGIEKEAYIYAMEGKVVEFVILLMVASEKVLITPLSLENKNDMGRTLTETVLSLISNVVASLVLLQQNVSSDDDTAIEIQKCMEKKAKLEQILVFIRIFETIGNRLCEYLQLEQSKPSFVEVTQHVGRIFEEGGIHSRPDVVEEDPMKKKYCWHGFFFPQRKLHGDFVRNALMTRPFLLDRQKCEASLCSIRGLSFATAVRDVRPIKPAVMHAKKCVPQVCDHKFAKLFWGTLSRALKHA</sequence>
<proteinExistence type="predicted"/>
<protein>
    <submittedName>
        <fullName evidence="1">Uncharacterized protein</fullName>
    </submittedName>
</protein>
<organism evidence="1 2">
    <name type="scientific">Cuscuta campestris</name>
    <dbReference type="NCBI Taxonomy" id="132261"/>
    <lineage>
        <taxon>Eukaryota</taxon>
        <taxon>Viridiplantae</taxon>
        <taxon>Streptophyta</taxon>
        <taxon>Embryophyta</taxon>
        <taxon>Tracheophyta</taxon>
        <taxon>Spermatophyta</taxon>
        <taxon>Magnoliopsida</taxon>
        <taxon>eudicotyledons</taxon>
        <taxon>Gunneridae</taxon>
        <taxon>Pentapetalae</taxon>
        <taxon>asterids</taxon>
        <taxon>lamiids</taxon>
        <taxon>Solanales</taxon>
        <taxon>Convolvulaceae</taxon>
        <taxon>Cuscuteae</taxon>
        <taxon>Cuscuta</taxon>
        <taxon>Cuscuta subgen. Grammica</taxon>
        <taxon>Cuscuta sect. Cleistogrammica</taxon>
    </lineage>
</organism>
<evidence type="ECO:0000313" key="2">
    <source>
        <dbReference type="Proteomes" id="UP000595140"/>
    </source>
</evidence>
<accession>A0A484M7I8</accession>
<gene>
    <name evidence="1" type="ORF">CCAM_LOCUS25804</name>
</gene>
<name>A0A484M7I8_9ASTE</name>
<keyword evidence="2" id="KW-1185">Reference proteome</keyword>
<dbReference type="Proteomes" id="UP000595140">
    <property type="component" value="Unassembled WGS sequence"/>
</dbReference>